<proteinExistence type="predicted"/>
<evidence type="ECO:0000256" key="5">
    <source>
        <dbReference type="ARBA" id="ARBA00023242"/>
    </source>
</evidence>
<dbReference type="InterPro" id="IPR012935">
    <property type="entry name" value="NuBaID_N"/>
</dbReference>
<feature type="domain" description="C3HC-type" evidence="6">
    <location>
        <begin position="62"/>
        <end position="180"/>
    </location>
</feature>
<evidence type="ECO:0000259" key="7">
    <source>
        <dbReference type="Pfam" id="PF08600"/>
    </source>
</evidence>
<evidence type="ECO:0000256" key="1">
    <source>
        <dbReference type="ARBA" id="ARBA00004123"/>
    </source>
</evidence>
<evidence type="ECO:0008006" key="10">
    <source>
        <dbReference type="Google" id="ProtNLM"/>
    </source>
</evidence>
<reference evidence="8 9" key="1">
    <citation type="submission" date="2021-11" db="EMBL/GenBank/DDBJ databases">
        <authorList>
            <person name="Islam A."/>
            <person name="Islam S."/>
            <person name="Flora M.S."/>
            <person name="Rahman M."/>
            <person name="Ziaur R.M."/>
            <person name="Epstein J.H."/>
            <person name="Hassan M."/>
            <person name="Klassen M."/>
            <person name="Woodard K."/>
            <person name="Webb A."/>
            <person name="Webby R.J."/>
            <person name="El Zowalaty M.E."/>
        </authorList>
    </citation>
    <scope>NUCLEOTIDE SEQUENCE [LARGE SCALE GENOMIC DNA]</scope>
    <source>
        <strain evidence="8">Pf1</strain>
    </source>
</reference>
<dbReference type="Pfam" id="PF07967">
    <property type="entry name" value="zf-C3HC"/>
    <property type="match status" value="1"/>
</dbReference>
<dbReference type="Proteomes" id="UP001157938">
    <property type="component" value="Unassembled WGS sequence"/>
</dbReference>
<keyword evidence="4" id="KW-0862">Zinc</keyword>
<dbReference type="InterPro" id="IPR013909">
    <property type="entry name" value="NuBaID_C"/>
</dbReference>
<evidence type="ECO:0000313" key="8">
    <source>
        <dbReference type="EMBL" id="CAH0486907.1"/>
    </source>
</evidence>
<dbReference type="PANTHER" id="PTHR15835:SF6">
    <property type="entry name" value="ZINC FINGER C3HC-TYPE PROTEIN 1"/>
    <property type="match status" value="1"/>
</dbReference>
<organism evidence="8 9">
    <name type="scientific">Peronospora farinosa</name>
    <dbReference type="NCBI Taxonomy" id="134698"/>
    <lineage>
        <taxon>Eukaryota</taxon>
        <taxon>Sar</taxon>
        <taxon>Stramenopiles</taxon>
        <taxon>Oomycota</taxon>
        <taxon>Peronosporomycetes</taxon>
        <taxon>Peronosporales</taxon>
        <taxon>Peronosporaceae</taxon>
        <taxon>Peronospora</taxon>
    </lineage>
</organism>
<evidence type="ECO:0000256" key="4">
    <source>
        <dbReference type="ARBA" id="ARBA00022833"/>
    </source>
</evidence>
<keyword evidence="3" id="KW-0863">Zinc-finger</keyword>
<feature type="domain" description="NuBaID C-terminal" evidence="7">
    <location>
        <begin position="251"/>
        <end position="332"/>
    </location>
</feature>
<accession>A0ABN8BYJ6</accession>
<dbReference type="PANTHER" id="PTHR15835">
    <property type="entry name" value="NUCLEAR-INTERACTING PARTNER OF ALK"/>
    <property type="match status" value="1"/>
</dbReference>
<protein>
    <recommendedName>
        <fullName evidence="10">C3HC-type domain-containing protein</fullName>
    </recommendedName>
</protein>
<gene>
    <name evidence="8" type="ORF">PFR001_LOCUS2501</name>
</gene>
<keyword evidence="5" id="KW-0539">Nucleus</keyword>
<dbReference type="EMBL" id="CAKLBC010000552">
    <property type="protein sequence ID" value="CAH0486907.1"/>
    <property type="molecule type" value="Genomic_DNA"/>
</dbReference>
<evidence type="ECO:0000313" key="9">
    <source>
        <dbReference type="Proteomes" id="UP001157938"/>
    </source>
</evidence>
<evidence type="ECO:0000259" key="6">
    <source>
        <dbReference type="Pfam" id="PF07967"/>
    </source>
</evidence>
<keyword evidence="2" id="KW-0479">Metal-binding</keyword>
<comment type="caution">
    <text evidence="8">The sequence shown here is derived from an EMBL/GenBank/DDBJ whole genome shotgun (WGS) entry which is preliminary data.</text>
</comment>
<keyword evidence="9" id="KW-1185">Reference proteome</keyword>
<dbReference type="Pfam" id="PF08600">
    <property type="entry name" value="NuBaID_C"/>
    <property type="match status" value="1"/>
</dbReference>
<name>A0ABN8BYJ6_9STRA</name>
<comment type="subcellular location">
    <subcellularLocation>
        <location evidence="1">Nucleus</location>
    </subcellularLocation>
</comment>
<sequence length="396" mass="44275">MAALRSQIETLLAVWNDATTPLDARVREDAHLFLSESAIVSSTRFKRLKGPTSSQIGDFCRPWEHDDFLERVSSFSIALWFAKPDIVSVFECARHGWRNSALDQLYCTCCKQFLCFNINSKLSETGVLKVAKTFADQLVTGHTQLCPWRGNPSPEAFTMLPIATKRQVCEMFIRQLEEEVARMHNDIEFQKQMESIKIEDAVIAKIMQEANGSGDGAALLDIMTLTSKLVARISKQKDVSVNPQALMSAAFVIMCGWKFDERDGTQADMLYCGSCNRRWQIHPGTVSKGGVEEGEPPAKRLKVDIDRSVNLLSQHRHFCPWIVGRKPAGVDDYGMLDPKLWEFVKLPGWKQNAQALVLLGNWGDRAIIAIDSSDAKEKKASDPEQALATIQAVLGL</sequence>
<evidence type="ECO:0000256" key="2">
    <source>
        <dbReference type="ARBA" id="ARBA00022723"/>
    </source>
</evidence>
<evidence type="ECO:0000256" key="3">
    <source>
        <dbReference type="ARBA" id="ARBA00022771"/>
    </source>
</evidence>